<gene>
    <name evidence="1" type="ordered locus">S0702</name>
    <name evidence="2" type="ordered locus">S0706</name>
    <name evidence="3" type="ordered locus">S0720</name>
</gene>
<organism evidence="1 4">
    <name type="scientific">Shigella flexneri</name>
    <dbReference type="NCBI Taxonomy" id="623"/>
    <lineage>
        <taxon>Bacteria</taxon>
        <taxon>Pseudomonadati</taxon>
        <taxon>Pseudomonadota</taxon>
        <taxon>Gammaproteobacteria</taxon>
        <taxon>Enterobacterales</taxon>
        <taxon>Enterobacteriaceae</taxon>
        <taxon>Shigella</taxon>
    </lineage>
</organism>
<accession>A0A0H2VTG9</accession>
<sequence>MCSGFIAAATDTGKTVLKNQTADGLYYAVRYLSYMASATVRPEQEASPQWQPGEATRWDAGLLAGS</sequence>
<dbReference type="EMBL" id="AE014073">
    <property type="protein sequence ID" value="AAP16198.1"/>
    <property type="molecule type" value="Genomic_DNA"/>
</dbReference>
<proteinExistence type="predicted"/>
<dbReference type="KEGG" id="sfx:S0720"/>
<dbReference type="EMBL" id="AE014073">
    <property type="protein sequence ID" value="AAP16185.1"/>
    <property type="molecule type" value="Genomic_DNA"/>
</dbReference>
<dbReference type="AlphaFoldDB" id="A0A0H2VTG9"/>
<dbReference type="EMBL" id="AE014073">
    <property type="protein sequence ID" value="AAP16189.1"/>
    <property type="molecule type" value="Genomic_DNA"/>
</dbReference>
<evidence type="ECO:0000313" key="4">
    <source>
        <dbReference type="Proteomes" id="UP000002673"/>
    </source>
</evidence>
<evidence type="ECO:0000313" key="1">
    <source>
        <dbReference type="EMBL" id="AAP16185.1"/>
    </source>
</evidence>
<dbReference type="KEGG" id="sfx:S0702"/>
<dbReference type="Proteomes" id="UP000002673">
    <property type="component" value="Chromosome"/>
</dbReference>
<name>A0A0H2VTG9_SHIFL</name>
<evidence type="ECO:0000313" key="2">
    <source>
        <dbReference type="EMBL" id="AAP16189.1"/>
    </source>
</evidence>
<reference evidence="1 4" key="1">
    <citation type="journal article" date="2003" name="Infect. Immun.">
        <title>Complete genome sequence and comparative genomics of Shigella flexneri serotype 2a strain 2457T.</title>
        <authorList>
            <person name="Wei J."/>
            <person name="Goldberg M.B."/>
            <person name="Burland V."/>
            <person name="Venkatesan M.M."/>
            <person name="Deng W."/>
            <person name="Fournier G."/>
            <person name="Mayhew G.F."/>
            <person name="Plunkett G.III."/>
            <person name="Rose D.J."/>
            <person name="Darling A."/>
            <person name="Mau B."/>
            <person name="Perna N.T."/>
            <person name="Payne S.M."/>
            <person name="Runyen-Janecky L.J."/>
            <person name="Zhou S."/>
            <person name="Schwartz D.C."/>
            <person name="Blattner F.R."/>
        </authorList>
    </citation>
    <scope>NUCLEOTIDE SEQUENCE [LARGE SCALE GENOMIC DNA]</scope>
    <source>
        <strain evidence="1">2457T</strain>
        <strain evidence="4">ATCC 700930 / 2457T / Serotype 2a</strain>
    </source>
</reference>
<evidence type="ECO:0000313" key="3">
    <source>
        <dbReference type="EMBL" id="AAP16198.1"/>
    </source>
</evidence>
<protein>
    <submittedName>
        <fullName evidence="1">IS911 orfB</fullName>
    </submittedName>
</protein>
<dbReference type="KEGG" id="sfx:S0706"/>